<evidence type="ECO:0000256" key="8">
    <source>
        <dbReference type="ARBA" id="ARBA00022490"/>
    </source>
</evidence>
<dbReference type="Gene3D" id="3.40.190.10">
    <property type="entry name" value="Periplasmic binding protein-like II"/>
    <property type="match status" value="2"/>
</dbReference>
<reference evidence="19" key="2">
    <citation type="submission" date="2018-04" db="EMBL/GenBank/DDBJ databases">
        <authorList>
            <person name="Go L.Y."/>
            <person name="Mitchell J.A."/>
        </authorList>
    </citation>
    <scope>NUCLEOTIDE SEQUENCE</scope>
    <source>
        <strain evidence="19">BSAS1 3</strain>
    </source>
</reference>
<reference evidence="21" key="3">
    <citation type="submission" date="2018-04" db="EMBL/GenBank/DDBJ databases">
        <authorList>
            <person name="Illikoud N."/>
        </authorList>
    </citation>
    <scope>NUCLEOTIDE SEQUENCE [LARGE SCALE GENOMIC DNA]</scope>
</reference>
<sequence length="216" mass="24255">MTTPITIALTKGRLEKETIRILESLGIDCTEVKDKGRKLILQSQNRDFRFILVKAVDVLTYVEHGVADIGIVGKDVLLENGKDDFEMLDLQFGKCDFCLASVPSYDPESQRRKVIATKYPNVAAHYFRQQGQDVEIIKIEGSVEIAPLLGLADAIVDIVETGETLRENGLVIFDKLAPISARLIVNRTALKKHTQPIFDLIDRLDTYIENRQEADV</sequence>
<dbReference type="RefSeq" id="WP_036027554.1">
    <property type="nucleotide sequence ID" value="NZ_CBCPIX010000001.1"/>
</dbReference>
<dbReference type="GO" id="GO:0000105">
    <property type="term" value="P:L-histidine biosynthetic process"/>
    <property type="evidence" value="ECO:0007669"/>
    <property type="project" value="UniProtKB-UniRule"/>
</dbReference>
<dbReference type="GO" id="GO:0003879">
    <property type="term" value="F:ATP phosphoribosyltransferase activity"/>
    <property type="evidence" value="ECO:0007669"/>
    <property type="project" value="UniProtKB-UniRule"/>
</dbReference>
<keyword evidence="14 16" id="KW-0368">Histidine biosynthesis</keyword>
<comment type="function">
    <text evidence="15 16">Catalyzes the condensation of ATP and 5-phosphoribose 1-diphosphate to form N'-(5'-phosphoribosyl)-ATP (PR-ATP). Has a crucial role in the pathway because the rate of histidine biosynthesis seems to be controlled primarily by regulation of HisG enzymatic activity.</text>
</comment>
<dbReference type="EMBL" id="OUNC01000023">
    <property type="protein sequence ID" value="SPP28815.1"/>
    <property type="molecule type" value="Genomic_DNA"/>
</dbReference>
<name>A0A1D2L7L9_BROTH</name>
<gene>
    <name evidence="16 19" type="primary">hisG</name>
    <name evidence="19" type="ORF">BTBSAS_30133</name>
    <name evidence="18" type="ORF">CNY62_00110</name>
</gene>
<dbReference type="AlphaFoldDB" id="A0A1D2L7L9"/>
<keyword evidence="10 16" id="KW-0328">Glycosyltransferase</keyword>
<evidence type="ECO:0000256" key="1">
    <source>
        <dbReference type="ARBA" id="ARBA00000915"/>
    </source>
</evidence>
<dbReference type="EMBL" id="CP023483">
    <property type="protein sequence ID" value="ATF24901.1"/>
    <property type="molecule type" value="Genomic_DNA"/>
</dbReference>
<evidence type="ECO:0000256" key="2">
    <source>
        <dbReference type="ARBA" id="ARBA00004496"/>
    </source>
</evidence>
<dbReference type="UniPathway" id="UPA00031">
    <property type="reaction ID" value="UER00006"/>
</dbReference>
<organism evidence="18 20">
    <name type="scientific">Brochothrix thermosphacta</name>
    <name type="common">Microbacterium thermosphactum</name>
    <dbReference type="NCBI Taxonomy" id="2756"/>
    <lineage>
        <taxon>Bacteria</taxon>
        <taxon>Bacillati</taxon>
        <taxon>Bacillota</taxon>
        <taxon>Bacilli</taxon>
        <taxon>Bacillales</taxon>
        <taxon>Listeriaceae</taxon>
        <taxon>Brochothrix</taxon>
    </lineage>
</organism>
<keyword evidence="8 16" id="KW-0963">Cytoplasm</keyword>
<dbReference type="STRING" id="2756.BFR44_03230"/>
<protein>
    <recommendedName>
        <fullName evidence="7 16">ATP phosphoribosyltransferase</fullName>
        <shortName evidence="16">ATP-PRT</shortName>
        <shortName evidence="16">ATP-PRTase</shortName>
        <ecNumber evidence="6 16">2.4.2.17</ecNumber>
    </recommendedName>
</protein>
<comment type="similarity">
    <text evidence="4 16">Belongs to the ATP phosphoribosyltransferase family. Short subfamily.</text>
</comment>
<dbReference type="FunFam" id="3.40.190.10:FF:000008">
    <property type="entry name" value="ATP phosphoribosyltransferase"/>
    <property type="match status" value="1"/>
</dbReference>
<dbReference type="PANTHER" id="PTHR21403">
    <property type="entry name" value="ATP PHOSPHORIBOSYLTRANSFERASE ATP-PRTASE"/>
    <property type="match status" value="1"/>
</dbReference>
<reference evidence="18 20" key="1">
    <citation type="submission" date="2017-09" db="EMBL/GenBank/DDBJ databases">
        <title>Complete Genome Sequences of Two Strains of the Meat Spoilage Bacterium Brochothrix thermosphacta Isolated from Ground Chicken.</title>
        <authorList>
            <person name="Paoli G.C."/>
            <person name="Wijey C."/>
            <person name="Chen C.-Y."/>
            <person name="Nguyen L."/>
            <person name="Yan X."/>
            <person name="Irwin P.L."/>
        </authorList>
    </citation>
    <scope>NUCLEOTIDE SEQUENCE [LARGE SCALE GENOMIC DNA]</scope>
    <source>
        <strain evidence="18 20">BI</strain>
    </source>
</reference>
<evidence type="ECO:0000256" key="6">
    <source>
        <dbReference type="ARBA" id="ARBA00011946"/>
    </source>
</evidence>
<dbReference type="InterPro" id="IPR018198">
    <property type="entry name" value="ATP_PRibTrfase_CS"/>
</dbReference>
<dbReference type="SUPFAM" id="SSF53850">
    <property type="entry name" value="Periplasmic binding protein-like II"/>
    <property type="match status" value="1"/>
</dbReference>
<dbReference type="FunFam" id="3.40.190.10:FF:000011">
    <property type="entry name" value="ATP phosphoribosyltransferase"/>
    <property type="match status" value="1"/>
</dbReference>
<evidence type="ECO:0000256" key="7">
    <source>
        <dbReference type="ARBA" id="ARBA00020998"/>
    </source>
</evidence>
<dbReference type="HAMAP" id="MF_01018">
    <property type="entry name" value="HisG_Short"/>
    <property type="match status" value="1"/>
</dbReference>
<dbReference type="EC" id="2.4.2.17" evidence="6 16"/>
<keyword evidence="9 16" id="KW-0028">Amino-acid biosynthesis</keyword>
<evidence type="ECO:0000259" key="17">
    <source>
        <dbReference type="Pfam" id="PF01634"/>
    </source>
</evidence>
<dbReference type="CDD" id="cd13595">
    <property type="entry name" value="PBP2_HisGs"/>
    <property type="match status" value="1"/>
</dbReference>
<evidence type="ECO:0000313" key="21">
    <source>
        <dbReference type="Proteomes" id="UP000270190"/>
    </source>
</evidence>
<dbReference type="OrthoDB" id="9801867at2"/>
<evidence type="ECO:0000256" key="12">
    <source>
        <dbReference type="ARBA" id="ARBA00022741"/>
    </source>
</evidence>
<dbReference type="GO" id="GO:0005524">
    <property type="term" value="F:ATP binding"/>
    <property type="evidence" value="ECO:0007669"/>
    <property type="project" value="UniProtKB-KW"/>
</dbReference>
<dbReference type="Proteomes" id="UP000243591">
    <property type="component" value="Chromosome"/>
</dbReference>
<comment type="subunit">
    <text evidence="5 16">Heteromultimer composed of HisG and HisZ subunits.</text>
</comment>
<evidence type="ECO:0000256" key="10">
    <source>
        <dbReference type="ARBA" id="ARBA00022676"/>
    </source>
</evidence>
<evidence type="ECO:0000256" key="15">
    <source>
        <dbReference type="ARBA" id="ARBA00024861"/>
    </source>
</evidence>
<evidence type="ECO:0000256" key="3">
    <source>
        <dbReference type="ARBA" id="ARBA00004667"/>
    </source>
</evidence>
<dbReference type="GeneID" id="66536029"/>
<keyword evidence="13 16" id="KW-0067">ATP-binding</keyword>
<evidence type="ECO:0000256" key="13">
    <source>
        <dbReference type="ARBA" id="ARBA00022840"/>
    </source>
</evidence>
<dbReference type="NCBIfam" id="TIGR00070">
    <property type="entry name" value="hisG"/>
    <property type="match status" value="1"/>
</dbReference>
<evidence type="ECO:0000256" key="16">
    <source>
        <dbReference type="HAMAP-Rule" id="MF_01018"/>
    </source>
</evidence>
<keyword evidence="11 16" id="KW-0808">Transferase</keyword>
<proteinExistence type="inferred from homology"/>
<evidence type="ECO:0000256" key="11">
    <source>
        <dbReference type="ARBA" id="ARBA00022679"/>
    </source>
</evidence>
<dbReference type="PROSITE" id="PS01316">
    <property type="entry name" value="ATP_P_PHORIBOSYLTR"/>
    <property type="match status" value="1"/>
</dbReference>
<comment type="subcellular location">
    <subcellularLocation>
        <location evidence="2 16">Cytoplasm</location>
    </subcellularLocation>
</comment>
<dbReference type="Proteomes" id="UP000270190">
    <property type="component" value="Unassembled WGS sequence"/>
</dbReference>
<feature type="domain" description="ATP phosphoribosyltransferase catalytic" evidence="17">
    <location>
        <begin position="54"/>
        <end position="205"/>
    </location>
</feature>
<evidence type="ECO:0000256" key="4">
    <source>
        <dbReference type="ARBA" id="ARBA00009489"/>
    </source>
</evidence>
<comment type="catalytic activity">
    <reaction evidence="1 16">
        <text>1-(5-phospho-beta-D-ribosyl)-ATP + diphosphate = 5-phospho-alpha-D-ribose 1-diphosphate + ATP</text>
        <dbReference type="Rhea" id="RHEA:18473"/>
        <dbReference type="ChEBI" id="CHEBI:30616"/>
        <dbReference type="ChEBI" id="CHEBI:33019"/>
        <dbReference type="ChEBI" id="CHEBI:58017"/>
        <dbReference type="ChEBI" id="CHEBI:73183"/>
        <dbReference type="EC" id="2.4.2.17"/>
    </reaction>
</comment>
<comment type="pathway">
    <text evidence="3 16">Amino-acid biosynthesis; L-histidine biosynthesis; L-histidine from 5-phospho-alpha-D-ribose 1-diphosphate: step 1/9.</text>
</comment>
<dbReference type="InterPro" id="IPR001348">
    <property type="entry name" value="ATP_PRibTrfase_HisG"/>
</dbReference>
<evidence type="ECO:0000256" key="5">
    <source>
        <dbReference type="ARBA" id="ARBA00011496"/>
    </source>
</evidence>
<evidence type="ECO:0000313" key="20">
    <source>
        <dbReference type="Proteomes" id="UP000243591"/>
    </source>
</evidence>
<dbReference type="KEGG" id="bths:CNY62_00110"/>
<keyword evidence="12 16" id="KW-0547">Nucleotide-binding</keyword>
<comment type="domain">
    <text evidence="16">Lacks the C-terminal regulatory region which is replaced by HisZ.</text>
</comment>
<evidence type="ECO:0000256" key="9">
    <source>
        <dbReference type="ARBA" id="ARBA00022605"/>
    </source>
</evidence>
<dbReference type="PANTHER" id="PTHR21403:SF8">
    <property type="entry name" value="ATP PHOSPHORIBOSYLTRANSFERASE"/>
    <property type="match status" value="1"/>
</dbReference>
<dbReference type="GO" id="GO:0005737">
    <property type="term" value="C:cytoplasm"/>
    <property type="evidence" value="ECO:0007669"/>
    <property type="project" value="UniProtKB-SubCell"/>
</dbReference>
<evidence type="ECO:0000256" key="14">
    <source>
        <dbReference type="ARBA" id="ARBA00023102"/>
    </source>
</evidence>
<dbReference type="Pfam" id="PF01634">
    <property type="entry name" value="HisG"/>
    <property type="match status" value="1"/>
</dbReference>
<accession>A0A1D2L7L9</accession>
<evidence type="ECO:0000313" key="18">
    <source>
        <dbReference type="EMBL" id="ATF24901.1"/>
    </source>
</evidence>
<dbReference type="InterPro" id="IPR013820">
    <property type="entry name" value="ATP_PRibTrfase_cat"/>
</dbReference>
<keyword evidence="20" id="KW-1185">Reference proteome</keyword>
<dbReference type="InterPro" id="IPR024893">
    <property type="entry name" value="ATP_PRibTrfase_HisG_short"/>
</dbReference>
<evidence type="ECO:0000313" key="19">
    <source>
        <dbReference type="EMBL" id="SPP28815.1"/>
    </source>
</evidence>